<dbReference type="Gene3D" id="2.60.120.200">
    <property type="match status" value="1"/>
</dbReference>
<dbReference type="InterPro" id="IPR003961">
    <property type="entry name" value="FN3_dom"/>
</dbReference>
<accession>A0AAE3MGT5</accession>
<dbReference type="SMART" id="SM00458">
    <property type="entry name" value="RICIN"/>
    <property type="match status" value="1"/>
</dbReference>
<dbReference type="SUPFAM" id="SSF49899">
    <property type="entry name" value="Concanavalin A-like lectins/glucanases"/>
    <property type="match status" value="1"/>
</dbReference>
<dbReference type="InterPro" id="IPR000772">
    <property type="entry name" value="Ricin_B_lectin"/>
</dbReference>
<dbReference type="Pfam" id="PF18962">
    <property type="entry name" value="Por_Secre_tail"/>
    <property type="match status" value="1"/>
</dbReference>
<dbReference type="Pfam" id="PF14200">
    <property type="entry name" value="RicinB_lectin_2"/>
    <property type="match status" value="2"/>
</dbReference>
<dbReference type="PROSITE" id="PS50231">
    <property type="entry name" value="RICIN_B_LECTIN"/>
    <property type="match status" value="1"/>
</dbReference>
<dbReference type="AlphaFoldDB" id="A0AAE3MGT5"/>
<dbReference type="Proteomes" id="UP001207408">
    <property type="component" value="Unassembled WGS sequence"/>
</dbReference>
<dbReference type="Gene3D" id="2.80.10.50">
    <property type="match status" value="2"/>
</dbReference>
<dbReference type="InterPro" id="IPR013783">
    <property type="entry name" value="Ig-like_fold"/>
</dbReference>
<dbReference type="InterPro" id="IPR035992">
    <property type="entry name" value="Ricin_B-like_lectins"/>
</dbReference>
<dbReference type="InterPro" id="IPR013320">
    <property type="entry name" value="ConA-like_dom_sf"/>
</dbReference>
<evidence type="ECO:0000313" key="3">
    <source>
        <dbReference type="Proteomes" id="UP001207408"/>
    </source>
</evidence>
<evidence type="ECO:0000259" key="1">
    <source>
        <dbReference type="PROSITE" id="PS50853"/>
    </source>
</evidence>
<dbReference type="Pfam" id="PF13385">
    <property type="entry name" value="Laminin_G_3"/>
    <property type="match status" value="1"/>
</dbReference>
<evidence type="ECO:0000313" key="2">
    <source>
        <dbReference type="EMBL" id="MCW3807514.1"/>
    </source>
</evidence>
<gene>
    <name evidence="2" type="ORF">OM074_17940</name>
</gene>
<dbReference type="EMBL" id="JAPDPI010000049">
    <property type="protein sequence ID" value="MCW3807514.1"/>
    <property type="molecule type" value="Genomic_DNA"/>
</dbReference>
<dbReference type="InterPro" id="IPR017853">
    <property type="entry name" value="GH"/>
</dbReference>
<dbReference type="SUPFAM" id="SSF49265">
    <property type="entry name" value="Fibronectin type III"/>
    <property type="match status" value="1"/>
</dbReference>
<comment type="caution">
    <text evidence="2">The sequence shown here is derived from an EMBL/GenBank/DDBJ whole genome shotgun (WGS) entry which is preliminary data.</text>
</comment>
<dbReference type="NCBIfam" id="TIGR04183">
    <property type="entry name" value="Por_Secre_tail"/>
    <property type="match status" value="1"/>
</dbReference>
<reference evidence="2" key="1">
    <citation type="submission" date="2022-10" db="EMBL/GenBank/DDBJ databases">
        <authorList>
            <person name="Yu W.X."/>
        </authorList>
    </citation>
    <scope>NUCLEOTIDE SEQUENCE</scope>
    <source>
        <strain evidence="2">D04</strain>
    </source>
</reference>
<dbReference type="RefSeq" id="WP_301201933.1">
    <property type="nucleotide sequence ID" value="NZ_JAPDPI010000049.1"/>
</dbReference>
<dbReference type="Gene3D" id="2.60.40.10">
    <property type="entry name" value="Immunoglobulins"/>
    <property type="match status" value="1"/>
</dbReference>
<protein>
    <submittedName>
        <fullName evidence="2">RICIN domain-containing protein</fullName>
    </submittedName>
</protein>
<dbReference type="GO" id="GO:0005975">
    <property type="term" value="P:carbohydrate metabolic process"/>
    <property type="evidence" value="ECO:0007669"/>
    <property type="project" value="UniProtKB-ARBA"/>
</dbReference>
<proteinExistence type="predicted"/>
<dbReference type="InterPro" id="IPR036116">
    <property type="entry name" value="FN3_sf"/>
</dbReference>
<dbReference type="InterPro" id="IPR026444">
    <property type="entry name" value="Secre_tail"/>
</dbReference>
<keyword evidence="3" id="KW-1185">Reference proteome</keyword>
<sequence length="921" mass="101285">MKIRRIVNVVVFVLWGLNGVAQTSSTGDNLVAQPIPDRTVLFDVAGSGVEKPIIWGLDLAWLSRDNIRRGISFMGSERVDVVRSSFTPTAALIDGELPSYELGRLNERLDIIDLFGRNMNLVLNCDHPSVDSWYLGNAANWAQLIDVTAQHCESRGHTIVTVSPFNEPDNTSTGQGTVDDFYNIAGELKSNIRFNEVRISGGNTLNTDEALVWYTPLKDRLDEGNTHQLAGTFDNYAGFFETVRADGKHASNDELHNVMEAMVGVEYGMQTGIWWGTAEYARGEFVKASDGVRLGYAEHRDNWTAASVYRDLEGKVQAFCGASERQAVTTTYRYVSKDRDVYFDGHGPQREFTLVMPGGTGYQVNQPNAERVVNVTWGDDIQPVINGQYVLVNRNSGLVMEVSGGSTDWGANVRQYSYNHEAYQHWNVSRVDSRVGGDFSYYTMTAAHNNLSPDLLNWSLEDGGNIIVWDDAKGANQQWYLEYAEDGWFFIRSRHSAKCIEVVNASTGNGANIQQGDKDGGQNQQWRFIPVGAEVEFAAPQSPVDVEATAQEGFVRLEWTANSEADLAGYTIFRAESSGGTYNTIAQNVTSTSFIDNTVLAGVDYYYVIKAVDKSLNKSAYSDEVSTAATGDKTQIVRMPFEGDVVDVSANQNNGALFGEVEYVEGKSGSQAIVLDGSNNFVQLPSTIANHRNISVATWVKWNGGARWAPVFSFENDINESVSLTPYMKLLVKNDGAEYTLSSSRLTSGVWFHVVVTMGDSGIKLFVNGELVDELNTVSVSTLDFKPVLNYIGRSQQTTSLFNGCIDDFCVYNYELSATEVADLAADNPTGLSGSEQLGAGNLVLWPMPATEALKVSYSGNNAEGLSVVSLYGMNGEIIRSKTLDGSGDIDFNTSELASGIYILRLRNSKEMINRKFIVKH</sequence>
<dbReference type="PROSITE" id="PS50853">
    <property type="entry name" value="FN3"/>
    <property type="match status" value="1"/>
</dbReference>
<dbReference type="GO" id="GO:0004553">
    <property type="term" value="F:hydrolase activity, hydrolyzing O-glycosyl compounds"/>
    <property type="evidence" value="ECO:0007669"/>
    <property type="project" value="UniProtKB-ARBA"/>
</dbReference>
<organism evidence="2 3">
    <name type="scientific">Plebeiibacterium marinum</name>
    <dbReference type="NCBI Taxonomy" id="2992111"/>
    <lineage>
        <taxon>Bacteria</taxon>
        <taxon>Pseudomonadati</taxon>
        <taxon>Bacteroidota</taxon>
        <taxon>Bacteroidia</taxon>
        <taxon>Marinilabiliales</taxon>
        <taxon>Marinilabiliaceae</taxon>
        <taxon>Plebeiibacterium</taxon>
    </lineage>
</organism>
<name>A0AAE3MGT5_9BACT</name>
<dbReference type="CDD" id="cd00161">
    <property type="entry name" value="beta-trefoil_Ricin-like"/>
    <property type="match status" value="1"/>
</dbReference>
<feature type="domain" description="Fibronectin type-III" evidence="1">
    <location>
        <begin position="539"/>
        <end position="633"/>
    </location>
</feature>
<dbReference type="SUPFAM" id="SSF50370">
    <property type="entry name" value="Ricin B-like lectins"/>
    <property type="match status" value="1"/>
</dbReference>
<dbReference type="SUPFAM" id="SSF51445">
    <property type="entry name" value="(Trans)glycosidases"/>
    <property type="match status" value="1"/>
</dbReference>